<dbReference type="Gramene" id="ESR36852">
    <property type="protein sequence ID" value="ESR36852"/>
    <property type="gene ID" value="CICLE_v10030437mg"/>
</dbReference>
<evidence type="ECO:0000256" key="1">
    <source>
        <dbReference type="SAM" id="Phobius"/>
    </source>
</evidence>
<dbReference type="KEGG" id="cic:CICLE_v10030437mg"/>
<dbReference type="EMBL" id="KI536978">
    <property type="protein sequence ID" value="ESR36852.1"/>
    <property type="molecule type" value="Genomic_DNA"/>
</dbReference>
<keyword evidence="1" id="KW-1133">Transmembrane helix</keyword>
<reference evidence="2 3" key="1">
    <citation type="submission" date="2013-10" db="EMBL/GenBank/DDBJ databases">
        <authorList>
            <consortium name="International Citrus Genome Consortium"/>
            <person name="Jenkins J."/>
            <person name="Schmutz J."/>
            <person name="Prochnik S."/>
            <person name="Rokhsar D."/>
            <person name="Gmitter F."/>
            <person name="Ollitrault P."/>
            <person name="Machado M."/>
            <person name="Talon M."/>
            <person name="Wincker P."/>
            <person name="Jaillon O."/>
            <person name="Morgante M."/>
        </authorList>
    </citation>
    <scope>NUCLEOTIDE SEQUENCE</scope>
    <source>
        <strain evidence="3">cv. Clemenules</strain>
    </source>
</reference>
<dbReference type="AlphaFoldDB" id="V4S8T7"/>
<keyword evidence="1" id="KW-0472">Membrane</keyword>
<dbReference type="Proteomes" id="UP000030687">
    <property type="component" value="Unassembled WGS sequence"/>
</dbReference>
<feature type="transmembrane region" description="Helical" evidence="1">
    <location>
        <begin position="24"/>
        <end position="44"/>
    </location>
</feature>
<gene>
    <name evidence="2" type="ORF">CICLE_v10030437mg</name>
</gene>
<keyword evidence="1" id="KW-0812">Transmembrane</keyword>
<name>V4S8T7_CITCL</name>
<evidence type="ECO:0000313" key="2">
    <source>
        <dbReference type="EMBL" id="ESR36852.1"/>
    </source>
</evidence>
<dbReference type="InParanoid" id="V4S8T7"/>
<accession>V4S8T7</accession>
<organism evidence="2 3">
    <name type="scientific">Citrus clementina</name>
    <name type="common">Clementine</name>
    <name type="synonym">Citrus deliciosa x Citrus sinensis</name>
    <dbReference type="NCBI Taxonomy" id="85681"/>
    <lineage>
        <taxon>Eukaryota</taxon>
        <taxon>Viridiplantae</taxon>
        <taxon>Streptophyta</taxon>
        <taxon>Embryophyta</taxon>
        <taxon>Tracheophyta</taxon>
        <taxon>Spermatophyta</taxon>
        <taxon>Magnoliopsida</taxon>
        <taxon>eudicotyledons</taxon>
        <taxon>Gunneridae</taxon>
        <taxon>Pentapetalae</taxon>
        <taxon>rosids</taxon>
        <taxon>malvids</taxon>
        <taxon>Sapindales</taxon>
        <taxon>Rutaceae</taxon>
        <taxon>Aurantioideae</taxon>
        <taxon>Citrus</taxon>
    </lineage>
</organism>
<protein>
    <submittedName>
        <fullName evidence="2">Uncharacterized protein</fullName>
    </submittedName>
</protein>
<sequence length="103" mass="12036">MMNLLFNHFCRCDLEKGCKHENFCLYWFTFKCVILCSVGFWYSISFDGYVCIFSWLKTLTKANVTCILQFTNLITLAGFTCSTSKSQCYLFSFNCLPIGFYKL</sequence>
<proteinExistence type="predicted"/>
<keyword evidence="3" id="KW-1185">Reference proteome</keyword>
<evidence type="ECO:0000313" key="3">
    <source>
        <dbReference type="Proteomes" id="UP000030687"/>
    </source>
</evidence>